<dbReference type="InterPro" id="IPR006464">
    <property type="entry name" value="AcTrfase_RimI/Ard1"/>
</dbReference>
<gene>
    <name evidence="4" type="ORF">SDC9_69080</name>
</gene>
<reference evidence="4" key="1">
    <citation type="submission" date="2019-08" db="EMBL/GenBank/DDBJ databases">
        <authorList>
            <person name="Kucharzyk K."/>
            <person name="Murdoch R.W."/>
            <person name="Higgins S."/>
            <person name="Loffler F."/>
        </authorList>
    </citation>
    <scope>NUCLEOTIDE SEQUENCE</scope>
</reference>
<dbReference type="SUPFAM" id="SSF55729">
    <property type="entry name" value="Acyl-CoA N-acyltransferases (Nat)"/>
    <property type="match status" value="1"/>
</dbReference>
<protein>
    <recommendedName>
        <fullName evidence="3">N-acetyltransferase domain-containing protein</fullName>
    </recommendedName>
</protein>
<dbReference type="InterPro" id="IPR016181">
    <property type="entry name" value="Acyl_CoA_acyltransferase"/>
</dbReference>
<sequence>MEQRKQVRIVPMSADHLDEITALEKVCFSAPWSRNMLAEELDNACSAFLTALDENGHVVGYAGLQVVLDEGYIANIAVRPEERQKGVASQLLQVFIDFARGNRLSFLTLEVRPSNTAAIVLYGHHGFRTAGRRKNYYEHPKEDALIMTLEFNYGTENGNPSGVEGSL</sequence>
<dbReference type="PROSITE" id="PS51186">
    <property type="entry name" value="GNAT"/>
    <property type="match status" value="1"/>
</dbReference>
<dbReference type="AlphaFoldDB" id="A0A644Y7S4"/>
<evidence type="ECO:0000256" key="1">
    <source>
        <dbReference type="ARBA" id="ARBA00022679"/>
    </source>
</evidence>
<accession>A0A644Y7S4</accession>
<comment type="caution">
    <text evidence="4">The sequence shown here is derived from an EMBL/GenBank/DDBJ whole genome shotgun (WGS) entry which is preliminary data.</text>
</comment>
<dbReference type="Pfam" id="PF00583">
    <property type="entry name" value="Acetyltransf_1"/>
    <property type="match status" value="1"/>
</dbReference>
<dbReference type="Gene3D" id="3.40.630.30">
    <property type="match status" value="1"/>
</dbReference>
<keyword evidence="2" id="KW-0012">Acyltransferase</keyword>
<keyword evidence="1" id="KW-0808">Transferase</keyword>
<organism evidence="4">
    <name type="scientific">bioreactor metagenome</name>
    <dbReference type="NCBI Taxonomy" id="1076179"/>
    <lineage>
        <taxon>unclassified sequences</taxon>
        <taxon>metagenomes</taxon>
        <taxon>ecological metagenomes</taxon>
    </lineage>
</organism>
<feature type="domain" description="N-acetyltransferase" evidence="3">
    <location>
        <begin position="7"/>
        <end position="152"/>
    </location>
</feature>
<proteinExistence type="predicted"/>
<dbReference type="InterPro" id="IPR000182">
    <property type="entry name" value="GNAT_dom"/>
</dbReference>
<dbReference type="EMBL" id="VSSQ01003848">
    <property type="protein sequence ID" value="MPM22623.1"/>
    <property type="molecule type" value="Genomic_DNA"/>
</dbReference>
<evidence type="ECO:0000256" key="2">
    <source>
        <dbReference type="ARBA" id="ARBA00023315"/>
    </source>
</evidence>
<dbReference type="GO" id="GO:0008080">
    <property type="term" value="F:N-acetyltransferase activity"/>
    <property type="evidence" value="ECO:0007669"/>
    <property type="project" value="InterPro"/>
</dbReference>
<dbReference type="PANTHER" id="PTHR42919">
    <property type="entry name" value="N-ALPHA-ACETYLTRANSFERASE"/>
    <property type="match status" value="1"/>
</dbReference>
<name>A0A644Y7S4_9ZZZZ</name>
<evidence type="ECO:0000259" key="3">
    <source>
        <dbReference type="PROSITE" id="PS51186"/>
    </source>
</evidence>
<dbReference type="CDD" id="cd04301">
    <property type="entry name" value="NAT_SF"/>
    <property type="match status" value="1"/>
</dbReference>
<dbReference type="PANTHER" id="PTHR42919:SF8">
    <property type="entry name" value="N-ALPHA-ACETYLTRANSFERASE 50"/>
    <property type="match status" value="1"/>
</dbReference>
<evidence type="ECO:0000313" key="4">
    <source>
        <dbReference type="EMBL" id="MPM22623.1"/>
    </source>
</evidence>
<dbReference type="InterPro" id="IPR051556">
    <property type="entry name" value="N-term/lysine_N-AcTrnsfr"/>
</dbReference>
<dbReference type="NCBIfam" id="TIGR01575">
    <property type="entry name" value="rimI"/>
    <property type="match status" value="1"/>
</dbReference>